<evidence type="ECO:0000313" key="2">
    <source>
        <dbReference type="Proteomes" id="UP000287651"/>
    </source>
</evidence>
<dbReference type="AlphaFoldDB" id="A0A427AU89"/>
<sequence>MSIISFKPQNQLQSIGNCNGGLTPLVIDTTKSSGMRSNHSSYSYTSWHSKELQYAGQFRASLEAAHDREKELMQEIAELQWR</sequence>
<name>A0A427AU89_ENSVE</name>
<gene>
    <name evidence="1" type="ORF">B296_00024856</name>
</gene>
<evidence type="ECO:0000313" key="1">
    <source>
        <dbReference type="EMBL" id="RRT79781.1"/>
    </source>
</evidence>
<dbReference type="Proteomes" id="UP000287651">
    <property type="component" value="Unassembled WGS sequence"/>
</dbReference>
<protein>
    <submittedName>
        <fullName evidence="1">Uncharacterized protein</fullName>
    </submittedName>
</protein>
<comment type="caution">
    <text evidence="1">The sequence shown here is derived from an EMBL/GenBank/DDBJ whole genome shotgun (WGS) entry which is preliminary data.</text>
</comment>
<organism evidence="1 2">
    <name type="scientific">Ensete ventricosum</name>
    <name type="common">Abyssinian banana</name>
    <name type="synonym">Musa ensete</name>
    <dbReference type="NCBI Taxonomy" id="4639"/>
    <lineage>
        <taxon>Eukaryota</taxon>
        <taxon>Viridiplantae</taxon>
        <taxon>Streptophyta</taxon>
        <taxon>Embryophyta</taxon>
        <taxon>Tracheophyta</taxon>
        <taxon>Spermatophyta</taxon>
        <taxon>Magnoliopsida</taxon>
        <taxon>Liliopsida</taxon>
        <taxon>Zingiberales</taxon>
        <taxon>Musaceae</taxon>
        <taxon>Ensete</taxon>
    </lineage>
</organism>
<dbReference type="EMBL" id="AMZH03001312">
    <property type="protein sequence ID" value="RRT79781.1"/>
    <property type="molecule type" value="Genomic_DNA"/>
</dbReference>
<proteinExistence type="predicted"/>
<reference evidence="1 2" key="1">
    <citation type="journal article" date="2014" name="Agronomy (Basel)">
        <title>A Draft Genome Sequence for Ensete ventricosum, the Drought-Tolerant Tree Against Hunger.</title>
        <authorList>
            <person name="Harrison J."/>
            <person name="Moore K.A."/>
            <person name="Paszkiewicz K."/>
            <person name="Jones T."/>
            <person name="Grant M."/>
            <person name="Ambacheew D."/>
            <person name="Muzemil S."/>
            <person name="Studholme D.J."/>
        </authorList>
    </citation>
    <scope>NUCLEOTIDE SEQUENCE [LARGE SCALE GENOMIC DNA]</scope>
</reference>
<accession>A0A427AU89</accession>